<sequence length="176" mass="20736">MASRRLYREYIKQANQLKRFDPVASSVLKYYIRVDLETVATKNQMEEMIQNKQKDLEMIKRANSGDMNGLKRVIRTLCYSNFIKTYPEVSNDSATIEEEISMKLKKDILYNTLRSKTRKIKVSKFELPFQKYIDPDFPAFKSSPHLHFSPMAPNIFSPDAKERFGIDKFDIFINMK</sequence>
<protein>
    <recommendedName>
        <fullName evidence="1">LYR motif-containing protein Cup1-like N-terminal domain-containing protein</fullName>
    </recommendedName>
</protein>
<dbReference type="InterPro" id="IPR046896">
    <property type="entry name" value="Cup1-like_N"/>
</dbReference>
<feature type="domain" description="LYR motif-containing protein Cup1-like N-terminal" evidence="1">
    <location>
        <begin position="6"/>
        <end position="75"/>
    </location>
</feature>
<reference evidence="2" key="1">
    <citation type="submission" date="2023-07" db="EMBL/GenBank/DDBJ databases">
        <authorList>
            <consortium name="AG Swart"/>
            <person name="Singh M."/>
            <person name="Singh A."/>
            <person name="Seah K."/>
            <person name="Emmerich C."/>
        </authorList>
    </citation>
    <scope>NUCLEOTIDE SEQUENCE</scope>
    <source>
        <strain evidence="2">DP1</strain>
    </source>
</reference>
<dbReference type="EMBL" id="CAMPGE010024516">
    <property type="protein sequence ID" value="CAI2382349.1"/>
    <property type="molecule type" value="Genomic_DNA"/>
</dbReference>
<dbReference type="Pfam" id="PF20263">
    <property type="entry name" value="LYRM2-like"/>
    <property type="match status" value="1"/>
</dbReference>
<name>A0AAD1Y0E9_EUPCR</name>
<keyword evidence="3" id="KW-1185">Reference proteome</keyword>
<evidence type="ECO:0000313" key="2">
    <source>
        <dbReference type="EMBL" id="CAI2382349.1"/>
    </source>
</evidence>
<dbReference type="Proteomes" id="UP001295684">
    <property type="component" value="Unassembled WGS sequence"/>
</dbReference>
<evidence type="ECO:0000313" key="3">
    <source>
        <dbReference type="Proteomes" id="UP001295684"/>
    </source>
</evidence>
<organism evidence="2 3">
    <name type="scientific">Euplotes crassus</name>
    <dbReference type="NCBI Taxonomy" id="5936"/>
    <lineage>
        <taxon>Eukaryota</taxon>
        <taxon>Sar</taxon>
        <taxon>Alveolata</taxon>
        <taxon>Ciliophora</taxon>
        <taxon>Intramacronucleata</taxon>
        <taxon>Spirotrichea</taxon>
        <taxon>Hypotrichia</taxon>
        <taxon>Euplotida</taxon>
        <taxon>Euplotidae</taxon>
        <taxon>Moneuplotes</taxon>
    </lineage>
</organism>
<evidence type="ECO:0000259" key="1">
    <source>
        <dbReference type="Pfam" id="PF20263"/>
    </source>
</evidence>
<accession>A0AAD1Y0E9</accession>
<gene>
    <name evidence="2" type="ORF">ECRASSUSDP1_LOCUS23820</name>
</gene>
<proteinExistence type="predicted"/>
<comment type="caution">
    <text evidence="2">The sequence shown here is derived from an EMBL/GenBank/DDBJ whole genome shotgun (WGS) entry which is preliminary data.</text>
</comment>
<dbReference type="AlphaFoldDB" id="A0AAD1Y0E9"/>